<sequence>MDSAQTYSPFTFSPNSSKGNTTAATFSERKRDEKPHDLWLNGMHILDLYFKLINVLHHQCSLYHTLRSKKPLVPPTYAEAVPSDNGELSHLKQVEKDLATEYGLLSDPIDSVDVLQMAKDRAFDMKDEKSKSDLAELDTLFKLQLKLNTDDPLGLVVSLRSYSLLGLLPSSVIQ</sequence>
<feature type="compositionally biased region" description="Polar residues" evidence="1">
    <location>
        <begin position="1"/>
        <end position="25"/>
    </location>
</feature>
<dbReference type="AlphaFoldDB" id="A0AA39T9H5"/>
<evidence type="ECO:0000313" key="2">
    <source>
        <dbReference type="EMBL" id="KAK0473816.1"/>
    </source>
</evidence>
<evidence type="ECO:0000313" key="3">
    <source>
        <dbReference type="Proteomes" id="UP001175228"/>
    </source>
</evidence>
<evidence type="ECO:0000256" key="1">
    <source>
        <dbReference type="SAM" id="MobiDB-lite"/>
    </source>
</evidence>
<protein>
    <submittedName>
        <fullName evidence="2">Uncharacterized protein</fullName>
    </submittedName>
</protein>
<reference evidence="2" key="1">
    <citation type="submission" date="2023-06" db="EMBL/GenBank/DDBJ databases">
        <authorList>
            <consortium name="Lawrence Berkeley National Laboratory"/>
            <person name="Ahrendt S."/>
            <person name="Sahu N."/>
            <person name="Indic B."/>
            <person name="Wong-Bajracharya J."/>
            <person name="Merenyi Z."/>
            <person name="Ke H.-M."/>
            <person name="Monk M."/>
            <person name="Kocsube S."/>
            <person name="Drula E."/>
            <person name="Lipzen A."/>
            <person name="Balint B."/>
            <person name="Henrissat B."/>
            <person name="Andreopoulos B."/>
            <person name="Martin F.M."/>
            <person name="Harder C.B."/>
            <person name="Rigling D."/>
            <person name="Ford K.L."/>
            <person name="Foster G.D."/>
            <person name="Pangilinan J."/>
            <person name="Papanicolaou A."/>
            <person name="Barry K."/>
            <person name="LaButti K."/>
            <person name="Viragh M."/>
            <person name="Koriabine M."/>
            <person name="Yan M."/>
            <person name="Riley R."/>
            <person name="Champramary S."/>
            <person name="Plett K.L."/>
            <person name="Tsai I.J."/>
            <person name="Slot J."/>
            <person name="Sipos G."/>
            <person name="Plett J."/>
            <person name="Nagy L.G."/>
            <person name="Grigoriev I.V."/>
        </authorList>
    </citation>
    <scope>NUCLEOTIDE SEQUENCE</scope>
    <source>
        <strain evidence="2">HWK02</strain>
    </source>
</reference>
<organism evidence="2 3">
    <name type="scientific">Armillaria luteobubalina</name>
    <dbReference type="NCBI Taxonomy" id="153913"/>
    <lineage>
        <taxon>Eukaryota</taxon>
        <taxon>Fungi</taxon>
        <taxon>Dikarya</taxon>
        <taxon>Basidiomycota</taxon>
        <taxon>Agaricomycotina</taxon>
        <taxon>Agaricomycetes</taxon>
        <taxon>Agaricomycetidae</taxon>
        <taxon>Agaricales</taxon>
        <taxon>Marasmiineae</taxon>
        <taxon>Physalacriaceae</taxon>
        <taxon>Armillaria</taxon>
    </lineage>
</organism>
<dbReference type="EMBL" id="JAUEPU010000196">
    <property type="protein sequence ID" value="KAK0473816.1"/>
    <property type="molecule type" value="Genomic_DNA"/>
</dbReference>
<feature type="region of interest" description="Disordered" evidence="1">
    <location>
        <begin position="1"/>
        <end position="30"/>
    </location>
</feature>
<comment type="caution">
    <text evidence="2">The sequence shown here is derived from an EMBL/GenBank/DDBJ whole genome shotgun (WGS) entry which is preliminary data.</text>
</comment>
<gene>
    <name evidence="2" type="ORF">EDD18DRAFT_1368520</name>
</gene>
<dbReference type="Proteomes" id="UP001175228">
    <property type="component" value="Unassembled WGS sequence"/>
</dbReference>
<keyword evidence="3" id="KW-1185">Reference proteome</keyword>
<name>A0AA39T9H5_9AGAR</name>
<proteinExistence type="predicted"/>
<accession>A0AA39T9H5</accession>